<protein>
    <submittedName>
        <fullName evidence="8">ABC transporter transmembrane protein</fullName>
    </submittedName>
</protein>
<organism evidence="8 9">
    <name type="scientific">Luteococcus japonicus LSP_Lj1</name>
    <dbReference type="NCBI Taxonomy" id="1255658"/>
    <lineage>
        <taxon>Bacteria</taxon>
        <taxon>Bacillati</taxon>
        <taxon>Actinomycetota</taxon>
        <taxon>Actinomycetes</taxon>
        <taxon>Propionibacteriales</taxon>
        <taxon>Propionibacteriaceae</taxon>
        <taxon>Luteococcus</taxon>
    </lineage>
</organism>
<feature type="transmembrane region" description="Helical" evidence="5">
    <location>
        <begin position="195"/>
        <end position="214"/>
    </location>
</feature>
<evidence type="ECO:0000259" key="6">
    <source>
        <dbReference type="PROSITE" id="PS50893"/>
    </source>
</evidence>
<dbReference type="InterPro" id="IPR003439">
    <property type="entry name" value="ABC_transporter-like_ATP-bd"/>
</dbReference>
<evidence type="ECO:0000313" key="8">
    <source>
        <dbReference type="EMBL" id="SJN41373.1"/>
    </source>
</evidence>
<dbReference type="CDD" id="cd07346">
    <property type="entry name" value="ABC_6TM_exporters"/>
    <property type="match status" value="1"/>
</dbReference>
<evidence type="ECO:0000256" key="5">
    <source>
        <dbReference type="SAM" id="Phobius"/>
    </source>
</evidence>
<dbReference type="PROSITE" id="PS50929">
    <property type="entry name" value="ABC_TM1F"/>
    <property type="match status" value="1"/>
</dbReference>
<dbReference type="OrthoDB" id="4966664at2"/>
<feature type="transmembrane region" description="Helical" evidence="5">
    <location>
        <begin position="277"/>
        <end position="297"/>
    </location>
</feature>
<dbReference type="Pfam" id="PF00664">
    <property type="entry name" value="ABC_membrane"/>
    <property type="match status" value="1"/>
</dbReference>
<dbReference type="InterPro" id="IPR017871">
    <property type="entry name" value="ABC_transporter-like_CS"/>
</dbReference>
<dbReference type="InterPro" id="IPR039421">
    <property type="entry name" value="Type_1_exporter"/>
</dbReference>
<dbReference type="InterPro" id="IPR011527">
    <property type="entry name" value="ABC1_TM_dom"/>
</dbReference>
<keyword evidence="4 5" id="KW-0472">Membrane</keyword>
<gene>
    <name evidence="8" type="ORF">FM114_12705</name>
</gene>
<keyword evidence="3 5" id="KW-1133">Transmembrane helix</keyword>
<feature type="transmembrane region" description="Helical" evidence="5">
    <location>
        <begin position="170"/>
        <end position="189"/>
    </location>
</feature>
<evidence type="ECO:0000256" key="4">
    <source>
        <dbReference type="ARBA" id="ARBA00023136"/>
    </source>
</evidence>
<evidence type="ECO:0000259" key="7">
    <source>
        <dbReference type="PROSITE" id="PS50929"/>
    </source>
</evidence>
<feature type="transmembrane region" description="Helical" evidence="5">
    <location>
        <begin position="96"/>
        <end position="127"/>
    </location>
</feature>
<sequence length="644" mass="68810">MQTFPPATRAFSQRTRDALTSTGQAAAGSVASADEPDTRSPARFLRWMLRQQLDLVLASAFVGGLWFLPSAVNPWLLGRAIDEGVSKGSVVATLPWAALMMLSITIGVVGGTLMHTSAVTGFLVMMYRIMKLVLRKGTQLGHVATRRTPSGEMLSIAGGDAETFGMVFEVVGRAIAALAAFIFVAILVLGESTKLGLVTLIAAPLLVGAASPLLKPLQRAQASERSRSSELTGMATDIVAGLRILRGIGGEQTFGDNYATQSQRVRRAGVRAGTWQASVDALSVLLSGLLLVVLTWLGTREMLAGQLSIGQLVSFFGYAIFMVWPISTFFEFVQKWVQGLVAARKTIAVMAQQPPWQDPAEAQPLPADAVITDEQTGFVAHPGRMTVVVSAVPDDSAALADRIGRYLPSQTDPVPLSIDEGLKGKAAKEARAEREAERAALVAADEKRASEHWGVSFGDVDLSQVRLDELRSRVLVADTGAQVFAGSLQQLVDPHGRATRQQAERALRTANAEDVYDALPGGWQGVLDERGRGLSGGQRQRLVLARALLADPEVLVLVEPTSAVDAHTEARIAERLAQHRRGHTTIVATVSPLLLHHADDVVLLVEGRATVRGSHAQLLTSSADYRAVVARGMEDEASQEGGTR</sequence>
<evidence type="ECO:0000256" key="3">
    <source>
        <dbReference type="ARBA" id="ARBA00022989"/>
    </source>
</evidence>
<feature type="transmembrane region" description="Helical" evidence="5">
    <location>
        <begin position="53"/>
        <end position="76"/>
    </location>
</feature>
<feature type="domain" description="ABC transmembrane type-1" evidence="7">
    <location>
        <begin position="57"/>
        <end position="338"/>
    </location>
</feature>
<dbReference type="GO" id="GO:0015421">
    <property type="term" value="F:ABC-type oligopeptide transporter activity"/>
    <property type="evidence" value="ECO:0007669"/>
    <property type="project" value="TreeGrafter"/>
</dbReference>
<dbReference type="AlphaFoldDB" id="A0A1R4KBI5"/>
<proteinExistence type="predicted"/>
<dbReference type="EMBL" id="FUKQ01000047">
    <property type="protein sequence ID" value="SJN41373.1"/>
    <property type="molecule type" value="Genomic_DNA"/>
</dbReference>
<dbReference type="Proteomes" id="UP000188342">
    <property type="component" value="Unassembled WGS sequence"/>
</dbReference>
<dbReference type="Gene3D" id="3.40.50.300">
    <property type="entry name" value="P-loop containing nucleotide triphosphate hydrolases"/>
    <property type="match status" value="1"/>
</dbReference>
<dbReference type="InterPro" id="IPR036640">
    <property type="entry name" value="ABC1_TM_sf"/>
</dbReference>
<dbReference type="Gene3D" id="1.20.1560.10">
    <property type="entry name" value="ABC transporter type 1, transmembrane domain"/>
    <property type="match status" value="1"/>
</dbReference>
<accession>A0A1R4KBI5</accession>
<dbReference type="RefSeq" id="WP_094765508.1">
    <property type="nucleotide sequence ID" value="NZ_FUKQ01000047.1"/>
</dbReference>
<dbReference type="PROSITE" id="PS00211">
    <property type="entry name" value="ABC_TRANSPORTER_1"/>
    <property type="match status" value="1"/>
</dbReference>
<reference evidence="8 9" key="1">
    <citation type="submission" date="2017-02" db="EMBL/GenBank/DDBJ databases">
        <authorList>
            <person name="Peterson S.W."/>
        </authorList>
    </citation>
    <scope>NUCLEOTIDE SEQUENCE [LARGE SCALE GENOMIC DNA]</scope>
    <source>
        <strain evidence="8 9">LSP_Lj1</strain>
    </source>
</reference>
<dbReference type="SUPFAM" id="SSF90123">
    <property type="entry name" value="ABC transporter transmembrane region"/>
    <property type="match status" value="1"/>
</dbReference>
<dbReference type="GO" id="GO:0005524">
    <property type="term" value="F:ATP binding"/>
    <property type="evidence" value="ECO:0007669"/>
    <property type="project" value="InterPro"/>
</dbReference>
<keyword evidence="2 5" id="KW-0812">Transmembrane</keyword>
<name>A0A1R4KBI5_9ACTN</name>
<dbReference type="InterPro" id="IPR027417">
    <property type="entry name" value="P-loop_NTPase"/>
</dbReference>
<dbReference type="Pfam" id="PF00005">
    <property type="entry name" value="ABC_tran"/>
    <property type="match status" value="1"/>
</dbReference>
<dbReference type="GO" id="GO:0005886">
    <property type="term" value="C:plasma membrane"/>
    <property type="evidence" value="ECO:0007669"/>
    <property type="project" value="UniProtKB-SubCell"/>
</dbReference>
<evidence type="ECO:0000256" key="1">
    <source>
        <dbReference type="ARBA" id="ARBA00004651"/>
    </source>
</evidence>
<keyword evidence="9" id="KW-1185">Reference proteome</keyword>
<feature type="transmembrane region" description="Helical" evidence="5">
    <location>
        <begin position="309"/>
        <end position="330"/>
    </location>
</feature>
<evidence type="ECO:0000256" key="2">
    <source>
        <dbReference type="ARBA" id="ARBA00022692"/>
    </source>
</evidence>
<dbReference type="PANTHER" id="PTHR43394:SF1">
    <property type="entry name" value="ATP-BINDING CASSETTE SUB-FAMILY B MEMBER 10, MITOCHONDRIAL"/>
    <property type="match status" value="1"/>
</dbReference>
<dbReference type="GO" id="GO:0016887">
    <property type="term" value="F:ATP hydrolysis activity"/>
    <property type="evidence" value="ECO:0007669"/>
    <property type="project" value="InterPro"/>
</dbReference>
<comment type="subcellular location">
    <subcellularLocation>
        <location evidence="1">Cell membrane</location>
        <topology evidence="1">Multi-pass membrane protein</topology>
    </subcellularLocation>
</comment>
<feature type="domain" description="ABC transporter" evidence="6">
    <location>
        <begin position="354"/>
        <end position="631"/>
    </location>
</feature>
<dbReference type="PROSITE" id="PS50893">
    <property type="entry name" value="ABC_TRANSPORTER_2"/>
    <property type="match status" value="1"/>
</dbReference>
<dbReference type="SUPFAM" id="SSF52540">
    <property type="entry name" value="P-loop containing nucleoside triphosphate hydrolases"/>
    <property type="match status" value="1"/>
</dbReference>
<dbReference type="STRING" id="1255658.FM114_12705"/>
<dbReference type="PANTHER" id="PTHR43394">
    <property type="entry name" value="ATP-DEPENDENT PERMEASE MDL1, MITOCHONDRIAL"/>
    <property type="match status" value="1"/>
</dbReference>
<evidence type="ECO:0000313" key="9">
    <source>
        <dbReference type="Proteomes" id="UP000188342"/>
    </source>
</evidence>